<evidence type="ECO:0008006" key="5">
    <source>
        <dbReference type="Google" id="ProtNLM"/>
    </source>
</evidence>
<dbReference type="SFLD" id="SFLDS00019">
    <property type="entry name" value="Glutathione_Transferase_(cytos"/>
    <property type="match status" value="1"/>
</dbReference>
<evidence type="ECO:0000259" key="1">
    <source>
        <dbReference type="PROSITE" id="PS50404"/>
    </source>
</evidence>
<dbReference type="InterPro" id="IPR004045">
    <property type="entry name" value="Glutathione_S-Trfase_N"/>
</dbReference>
<feature type="domain" description="GST N-terminal" evidence="1">
    <location>
        <begin position="3"/>
        <end position="81"/>
    </location>
</feature>
<dbReference type="PROSITE" id="PS50404">
    <property type="entry name" value="GST_NTER"/>
    <property type="match status" value="1"/>
</dbReference>
<dbReference type="PANTHER" id="PTHR11571:SF150">
    <property type="entry name" value="GLUTATHIONE S-TRANSFERASE"/>
    <property type="match status" value="1"/>
</dbReference>
<organism evidence="3 4">
    <name type="scientific">Astrephomene gubernaculifera</name>
    <dbReference type="NCBI Taxonomy" id="47775"/>
    <lineage>
        <taxon>Eukaryota</taxon>
        <taxon>Viridiplantae</taxon>
        <taxon>Chlorophyta</taxon>
        <taxon>core chlorophytes</taxon>
        <taxon>Chlorophyceae</taxon>
        <taxon>CS clade</taxon>
        <taxon>Chlamydomonadales</taxon>
        <taxon>Astrephomenaceae</taxon>
        <taxon>Astrephomene</taxon>
    </lineage>
</organism>
<dbReference type="InterPro" id="IPR040079">
    <property type="entry name" value="Glutathione_S-Trfase"/>
</dbReference>
<keyword evidence="4" id="KW-1185">Reference proteome</keyword>
<dbReference type="Gene3D" id="1.20.1050.10">
    <property type="match status" value="1"/>
</dbReference>
<dbReference type="PROSITE" id="PS50405">
    <property type="entry name" value="GST_CTER"/>
    <property type="match status" value="1"/>
</dbReference>
<evidence type="ECO:0000259" key="2">
    <source>
        <dbReference type="PROSITE" id="PS50405"/>
    </source>
</evidence>
<dbReference type="InterPro" id="IPR050213">
    <property type="entry name" value="GST_superfamily"/>
</dbReference>
<evidence type="ECO:0000313" key="4">
    <source>
        <dbReference type="Proteomes" id="UP001054857"/>
    </source>
</evidence>
<dbReference type="InterPro" id="IPR004046">
    <property type="entry name" value="GST_C"/>
</dbReference>
<gene>
    <name evidence="3" type="ORF">Agub_g15873</name>
</gene>
<dbReference type="GO" id="GO:0006749">
    <property type="term" value="P:glutathione metabolic process"/>
    <property type="evidence" value="ECO:0007669"/>
    <property type="project" value="TreeGrafter"/>
</dbReference>
<dbReference type="Pfam" id="PF02798">
    <property type="entry name" value="GST_N"/>
    <property type="match status" value="1"/>
</dbReference>
<accession>A0AAD3E5T1</accession>
<reference evidence="3 4" key="1">
    <citation type="journal article" date="2021" name="Sci. Rep.">
        <title>Genome sequencing of the multicellular alga Astrephomene provides insights into convergent evolution of germ-soma differentiation.</title>
        <authorList>
            <person name="Yamashita S."/>
            <person name="Yamamoto K."/>
            <person name="Matsuzaki R."/>
            <person name="Suzuki S."/>
            <person name="Yamaguchi H."/>
            <person name="Hirooka S."/>
            <person name="Minakuchi Y."/>
            <person name="Miyagishima S."/>
            <person name="Kawachi M."/>
            <person name="Toyoda A."/>
            <person name="Nozaki H."/>
        </authorList>
    </citation>
    <scope>NUCLEOTIDE SEQUENCE [LARGE SCALE GENOMIC DNA]</scope>
    <source>
        <strain evidence="3 4">NIES-4017</strain>
    </source>
</reference>
<dbReference type="GO" id="GO:0004364">
    <property type="term" value="F:glutathione transferase activity"/>
    <property type="evidence" value="ECO:0007669"/>
    <property type="project" value="TreeGrafter"/>
</dbReference>
<dbReference type="EMBL" id="BMAR01000093">
    <property type="protein sequence ID" value="GFR53153.1"/>
    <property type="molecule type" value="Genomic_DNA"/>
</dbReference>
<proteinExistence type="predicted"/>
<dbReference type="InterPro" id="IPR036249">
    <property type="entry name" value="Thioredoxin-like_sf"/>
</dbReference>
<dbReference type="CDD" id="cd03192">
    <property type="entry name" value="GST_C_Sigma_like"/>
    <property type="match status" value="1"/>
</dbReference>
<evidence type="ECO:0000313" key="3">
    <source>
        <dbReference type="EMBL" id="GFR53153.1"/>
    </source>
</evidence>
<comment type="caution">
    <text evidence="3">The sequence shown here is derived from an EMBL/GenBank/DDBJ whole genome shotgun (WGS) entry which is preliminary data.</text>
</comment>
<dbReference type="SFLD" id="SFLDG00363">
    <property type="entry name" value="AMPS_(cytGST):_Alpha-__Mu-__Pi"/>
    <property type="match status" value="1"/>
</dbReference>
<feature type="domain" description="GST C-terminal" evidence="2">
    <location>
        <begin position="83"/>
        <end position="213"/>
    </location>
</feature>
<dbReference type="SUPFAM" id="SSF52833">
    <property type="entry name" value="Thioredoxin-like"/>
    <property type="match status" value="1"/>
</dbReference>
<name>A0AAD3E5T1_9CHLO</name>
<dbReference type="InterPro" id="IPR036282">
    <property type="entry name" value="Glutathione-S-Trfase_C_sf"/>
</dbReference>
<dbReference type="PANTHER" id="PTHR11571">
    <property type="entry name" value="GLUTATHIONE S-TRANSFERASE"/>
    <property type="match status" value="1"/>
</dbReference>
<dbReference type="CDD" id="cd03039">
    <property type="entry name" value="GST_N_Sigma_like"/>
    <property type="match status" value="1"/>
</dbReference>
<dbReference type="Proteomes" id="UP001054857">
    <property type="component" value="Unassembled WGS sequence"/>
</dbReference>
<protein>
    <recommendedName>
        <fullName evidence="5">Glutathione S-transferase</fullName>
    </recommendedName>
</protein>
<dbReference type="SUPFAM" id="SSF47616">
    <property type="entry name" value="GST C-terminal domain-like"/>
    <property type="match status" value="1"/>
</dbReference>
<dbReference type="Pfam" id="PF14497">
    <property type="entry name" value="GST_C_3"/>
    <property type="match status" value="1"/>
</dbReference>
<dbReference type="InterPro" id="IPR010987">
    <property type="entry name" value="Glutathione-S-Trfase_C-like"/>
</dbReference>
<dbReference type="AlphaFoldDB" id="A0AAD3E5T1"/>
<dbReference type="SFLD" id="SFLDG01205">
    <property type="entry name" value="AMPS.1"/>
    <property type="match status" value="1"/>
</dbReference>
<dbReference type="Gene3D" id="3.40.30.10">
    <property type="entry name" value="Glutaredoxin"/>
    <property type="match status" value="1"/>
</dbReference>
<sequence length="221" mass="24241">MAKPLKLYYFELPGRAEVARLCLTIGNIPFEEVIIDGNNWPEYKPKTPFGQVPVLELPDGKMIAQSGAIERYVAKLAGLYPQDPLQAALADQAVFHMADIWEPFAATFRLPSPEEKVRARQELLAGKAKEKLTQLARLVETSGGEFIAGGDQLSYGDVAVFVWLSNMVCGLLDGVPPTLLDDYPALKSFRNKIASIPEIKAYYEKRGQGARAAFKPDAAAA</sequence>